<proteinExistence type="predicted"/>
<dbReference type="InterPro" id="IPR000120">
    <property type="entry name" value="Amidase"/>
</dbReference>
<dbReference type="Gene3D" id="3.90.1300.10">
    <property type="entry name" value="Amidase signature (AS) domain"/>
    <property type="match status" value="1"/>
</dbReference>
<evidence type="ECO:0000259" key="1">
    <source>
        <dbReference type="Pfam" id="PF01425"/>
    </source>
</evidence>
<dbReference type="InterPro" id="IPR036928">
    <property type="entry name" value="AS_sf"/>
</dbReference>
<dbReference type="Pfam" id="PF01425">
    <property type="entry name" value="Amidase"/>
    <property type="match status" value="1"/>
</dbReference>
<keyword evidence="3" id="KW-1185">Reference proteome</keyword>
<gene>
    <name evidence="2" type="ORF">EWH70_25220</name>
</gene>
<dbReference type="PANTHER" id="PTHR11895:SF176">
    <property type="entry name" value="AMIDASE AMID-RELATED"/>
    <property type="match status" value="1"/>
</dbReference>
<dbReference type="Proteomes" id="UP000292003">
    <property type="component" value="Unassembled WGS sequence"/>
</dbReference>
<accession>A0A4Q7J2Z6</accession>
<dbReference type="SUPFAM" id="SSF75304">
    <property type="entry name" value="Amidase signature (AS) enzymes"/>
    <property type="match status" value="1"/>
</dbReference>
<dbReference type="PANTHER" id="PTHR11895">
    <property type="entry name" value="TRANSAMIDASE"/>
    <property type="match status" value="1"/>
</dbReference>
<reference evidence="2 3" key="1">
    <citation type="submission" date="2019-02" db="EMBL/GenBank/DDBJ databases">
        <title>Draft genome sequence of Amycolatopsis sp. 8-3EHSu isolated from roots of Suaeda maritima.</title>
        <authorList>
            <person name="Duangmal K."/>
            <person name="Chantavorakit T."/>
        </authorList>
    </citation>
    <scope>NUCLEOTIDE SEQUENCE [LARGE SCALE GENOMIC DNA]</scope>
    <source>
        <strain evidence="2 3">8-3EHSu</strain>
    </source>
</reference>
<comment type="caution">
    <text evidence="2">The sequence shown here is derived from an EMBL/GenBank/DDBJ whole genome shotgun (WGS) entry which is preliminary data.</text>
</comment>
<dbReference type="InterPro" id="IPR023631">
    <property type="entry name" value="Amidase_dom"/>
</dbReference>
<dbReference type="EMBL" id="SFCC01000013">
    <property type="protein sequence ID" value="RZQ61307.1"/>
    <property type="molecule type" value="Genomic_DNA"/>
</dbReference>
<name>A0A4Q7J2Z6_9PSEU</name>
<dbReference type="OrthoDB" id="182039at2"/>
<organism evidence="2 3">
    <name type="scientific">Amycolatopsis suaedae</name>
    <dbReference type="NCBI Taxonomy" id="2510978"/>
    <lineage>
        <taxon>Bacteria</taxon>
        <taxon>Bacillati</taxon>
        <taxon>Actinomycetota</taxon>
        <taxon>Actinomycetes</taxon>
        <taxon>Pseudonocardiales</taxon>
        <taxon>Pseudonocardiaceae</taxon>
        <taxon>Amycolatopsis</taxon>
    </lineage>
</organism>
<dbReference type="GO" id="GO:0003824">
    <property type="term" value="F:catalytic activity"/>
    <property type="evidence" value="ECO:0007669"/>
    <property type="project" value="InterPro"/>
</dbReference>
<protein>
    <submittedName>
        <fullName evidence="2">Amidase</fullName>
    </submittedName>
</protein>
<evidence type="ECO:0000313" key="2">
    <source>
        <dbReference type="EMBL" id="RZQ61307.1"/>
    </source>
</evidence>
<evidence type="ECO:0000313" key="3">
    <source>
        <dbReference type="Proteomes" id="UP000292003"/>
    </source>
</evidence>
<dbReference type="AlphaFoldDB" id="A0A4Q7J2Z6"/>
<feature type="domain" description="Amidase" evidence="1">
    <location>
        <begin position="23"/>
        <end position="431"/>
    </location>
</feature>
<dbReference type="PROSITE" id="PS00571">
    <property type="entry name" value="AMIDASES"/>
    <property type="match status" value="1"/>
</dbReference>
<dbReference type="InterPro" id="IPR020556">
    <property type="entry name" value="Amidase_CS"/>
</dbReference>
<sequence length="450" mass="46517">MVRVDSVVEAGKALRRGEVSSTELVSAALAAADAADAGLGVFLTRFPERALAAARRADLELASGVDRGPLHGIPLGVKDLITVAEGPTTAQSLVLGDGWGLGVDAAVTTRLREAGGVIVGKTTTMEFGCGVPDPGKPFPVPRNPWDTGRWAGGSSSGTASGIASGMFLAGLGTDTAGSIRMPAAFCGVTGLMPTYGLIPDDGVLPLARSLDRIGPLARTARDCAELLAVLDGTRSCAPAGHLRGLRVGVVRDWPGGADPALPAVFGAALSTVEELGARLVDVTLPYRAELTDAVLLTVAAEGLAQYRAELTARPDDFFVSTRGILEPGAVVSGADYVEAQRLRQRARQALAALFRTVDVVASPVAVIGAPRLDEVADAAGHLDSGLVARLCTPYWNGVGNPVLALPMGRTAGGLPLSLQLAAEPHGEATLLRMGEVFQRHTAWHEERVCR</sequence>